<dbReference type="Proteomes" id="UP000515679">
    <property type="component" value="Chromosome"/>
</dbReference>
<keyword evidence="9 12" id="KW-1133">Transmembrane helix</keyword>
<dbReference type="InterPro" id="IPR033479">
    <property type="entry name" value="dCache_1"/>
</dbReference>
<accession>A0A7G5BT06</accession>
<keyword evidence="5" id="KW-0597">Phosphoprotein</keyword>
<dbReference type="InterPro" id="IPR004358">
    <property type="entry name" value="Sig_transdc_His_kin-like_C"/>
</dbReference>
<keyword evidence="6" id="KW-0808">Transferase</keyword>
<gene>
    <name evidence="14" type="ORF">FPL14_01905</name>
</gene>
<evidence type="ECO:0000256" key="2">
    <source>
        <dbReference type="ARBA" id="ARBA00004651"/>
    </source>
</evidence>
<dbReference type="SMART" id="SM00304">
    <property type="entry name" value="HAMP"/>
    <property type="match status" value="1"/>
</dbReference>
<dbReference type="SMART" id="SM00387">
    <property type="entry name" value="HATPase_c"/>
    <property type="match status" value="1"/>
</dbReference>
<dbReference type="InterPro" id="IPR003594">
    <property type="entry name" value="HATPase_dom"/>
</dbReference>
<keyword evidence="15" id="KW-1185">Reference proteome</keyword>
<reference evidence="14 15" key="1">
    <citation type="submission" date="2019-07" db="EMBL/GenBank/DDBJ databases">
        <authorList>
            <person name="Kim J.K."/>
            <person name="Cheong H.-M."/>
            <person name="Choi Y."/>
            <person name="Hwang K.J."/>
            <person name="Lee S."/>
            <person name="Choi C."/>
        </authorList>
    </citation>
    <scope>NUCLEOTIDE SEQUENCE [LARGE SCALE GENOMIC DNA]</scope>
    <source>
        <strain evidence="14 15">KS 22</strain>
    </source>
</reference>
<dbReference type="SUPFAM" id="SSF55874">
    <property type="entry name" value="ATPase domain of HSP90 chaperone/DNA topoisomerase II/histidine kinase"/>
    <property type="match status" value="1"/>
</dbReference>
<dbReference type="PRINTS" id="PR00344">
    <property type="entry name" value="BCTRLSENSOR"/>
</dbReference>
<dbReference type="Pfam" id="PF02518">
    <property type="entry name" value="HATPase_c"/>
    <property type="match status" value="1"/>
</dbReference>
<dbReference type="RefSeq" id="WP_182301437.1">
    <property type="nucleotide sequence ID" value="NZ_CP041969.1"/>
</dbReference>
<dbReference type="AlphaFoldDB" id="A0A7G5BT06"/>
<organism evidence="14 15">
    <name type="scientific">Cohnella cholangitidis</name>
    <dbReference type="NCBI Taxonomy" id="2598458"/>
    <lineage>
        <taxon>Bacteria</taxon>
        <taxon>Bacillati</taxon>
        <taxon>Bacillota</taxon>
        <taxon>Bacilli</taxon>
        <taxon>Bacillales</taxon>
        <taxon>Paenibacillaceae</taxon>
        <taxon>Cohnella</taxon>
    </lineage>
</organism>
<keyword evidence="7 12" id="KW-0812">Transmembrane</keyword>
<dbReference type="Gene3D" id="3.30.565.10">
    <property type="entry name" value="Histidine kinase-like ATPase, C-terminal domain"/>
    <property type="match status" value="1"/>
</dbReference>
<dbReference type="InterPro" id="IPR010559">
    <property type="entry name" value="Sig_transdc_His_kin_internal"/>
</dbReference>
<dbReference type="PANTHER" id="PTHR34220:SF7">
    <property type="entry name" value="SENSOR HISTIDINE KINASE YPDA"/>
    <property type="match status" value="1"/>
</dbReference>
<evidence type="ECO:0000313" key="15">
    <source>
        <dbReference type="Proteomes" id="UP000515679"/>
    </source>
</evidence>
<keyword evidence="8 14" id="KW-0418">Kinase</keyword>
<protein>
    <recommendedName>
        <fullName evidence="3">histidine kinase</fullName>
        <ecNumber evidence="3">2.7.13.3</ecNumber>
    </recommendedName>
</protein>
<dbReference type="InterPro" id="IPR003660">
    <property type="entry name" value="HAMP_dom"/>
</dbReference>
<evidence type="ECO:0000256" key="6">
    <source>
        <dbReference type="ARBA" id="ARBA00022679"/>
    </source>
</evidence>
<dbReference type="Pfam" id="PF02743">
    <property type="entry name" value="dCache_1"/>
    <property type="match status" value="1"/>
</dbReference>
<dbReference type="GO" id="GO:0000155">
    <property type="term" value="F:phosphorelay sensor kinase activity"/>
    <property type="evidence" value="ECO:0007669"/>
    <property type="project" value="InterPro"/>
</dbReference>
<dbReference type="InterPro" id="IPR050640">
    <property type="entry name" value="Bact_2-comp_sensor_kinase"/>
</dbReference>
<comment type="subcellular location">
    <subcellularLocation>
        <location evidence="2">Cell membrane</location>
        <topology evidence="2">Multi-pass membrane protein</topology>
    </subcellularLocation>
</comment>
<dbReference type="InterPro" id="IPR036890">
    <property type="entry name" value="HATPase_C_sf"/>
</dbReference>
<dbReference type="PANTHER" id="PTHR34220">
    <property type="entry name" value="SENSOR HISTIDINE KINASE YPDA"/>
    <property type="match status" value="1"/>
</dbReference>
<evidence type="ECO:0000256" key="11">
    <source>
        <dbReference type="ARBA" id="ARBA00023136"/>
    </source>
</evidence>
<evidence type="ECO:0000256" key="3">
    <source>
        <dbReference type="ARBA" id="ARBA00012438"/>
    </source>
</evidence>
<dbReference type="KEGG" id="cchl:FPL14_01905"/>
<sequence length="600" mass="68038">MNLRLGTLSQKISIRNQIIFLILLILILPFLFTFYFLDKPLENAIKTKIGHSAQEALTLAGRNIEFTTEDMFTDANEITQNPSVIQLLQDPKALTPYGKYELQHNELNKVSRSKHTTYAAIMDYNGNMLTSRYTEPQVYDEIMRSDWLARLNESPNQLLWVFRKTNYTFADKRPTVSLAKMILDPQTHRKLGVLLFSKAEEDLYSYITGLEGEVYLTDSSGTIISSANKDKLGSALPVKYAVMNSQETSRGQSTVGEGSDKKIVNTYKISQTGWTIVQIVPYDTVFKEIFDIRKANFMMSGVIIVLFVLLTIAIANGISRPLIVMVKKMTGMENNQFNSPILISGPKEISVLQRTYNQMLGQVKDLLQRVKDEYKQKEDMRFRALQAQINPHFILNTLNNIKWTAYMRGEREVGQMLSSLAGLMEGSIVRGSVLNTLKDEIDYIQNYIALMKLKYNEKLDIVFDVPVELLQAETVKFMLQPIVENSIEHGVDQVQGKGIIEVKALLAQSTLILTVSDNGVGIDKERLEEIQAWLSESTGREETKRIGVRNVHDRLKLQYGESFGLEIDSKLGEGTTVTYRLPFLKGRGEQSNVDQDHAGR</sequence>
<feature type="transmembrane region" description="Helical" evidence="12">
    <location>
        <begin position="297"/>
        <end position="319"/>
    </location>
</feature>
<evidence type="ECO:0000256" key="8">
    <source>
        <dbReference type="ARBA" id="ARBA00022777"/>
    </source>
</evidence>
<dbReference type="GO" id="GO:0005886">
    <property type="term" value="C:plasma membrane"/>
    <property type="evidence" value="ECO:0007669"/>
    <property type="project" value="UniProtKB-SubCell"/>
</dbReference>
<dbReference type="Gene3D" id="3.30.450.20">
    <property type="entry name" value="PAS domain"/>
    <property type="match status" value="2"/>
</dbReference>
<evidence type="ECO:0000256" key="1">
    <source>
        <dbReference type="ARBA" id="ARBA00000085"/>
    </source>
</evidence>
<keyword evidence="11 12" id="KW-0472">Membrane</keyword>
<evidence type="ECO:0000256" key="5">
    <source>
        <dbReference type="ARBA" id="ARBA00022553"/>
    </source>
</evidence>
<dbReference type="EC" id="2.7.13.3" evidence="3"/>
<evidence type="ECO:0000256" key="4">
    <source>
        <dbReference type="ARBA" id="ARBA00022475"/>
    </source>
</evidence>
<dbReference type="PROSITE" id="PS50885">
    <property type="entry name" value="HAMP"/>
    <property type="match status" value="1"/>
</dbReference>
<dbReference type="Pfam" id="PF06580">
    <property type="entry name" value="His_kinase"/>
    <property type="match status" value="1"/>
</dbReference>
<evidence type="ECO:0000256" key="12">
    <source>
        <dbReference type="SAM" id="Phobius"/>
    </source>
</evidence>
<dbReference type="EMBL" id="CP041969">
    <property type="protein sequence ID" value="QMV40090.1"/>
    <property type="molecule type" value="Genomic_DNA"/>
</dbReference>
<evidence type="ECO:0000256" key="7">
    <source>
        <dbReference type="ARBA" id="ARBA00022692"/>
    </source>
</evidence>
<comment type="catalytic activity">
    <reaction evidence="1">
        <text>ATP + protein L-histidine = ADP + protein N-phospho-L-histidine.</text>
        <dbReference type="EC" id="2.7.13.3"/>
    </reaction>
</comment>
<feature type="domain" description="HAMP" evidence="13">
    <location>
        <begin position="316"/>
        <end position="368"/>
    </location>
</feature>
<keyword evidence="10" id="KW-0902">Two-component regulatory system</keyword>
<proteinExistence type="predicted"/>
<keyword evidence="4" id="KW-1003">Cell membrane</keyword>
<dbReference type="Gene3D" id="6.10.340.10">
    <property type="match status" value="1"/>
</dbReference>
<dbReference type="SUPFAM" id="SSF158472">
    <property type="entry name" value="HAMP domain-like"/>
    <property type="match status" value="1"/>
</dbReference>
<evidence type="ECO:0000313" key="14">
    <source>
        <dbReference type="EMBL" id="QMV40090.1"/>
    </source>
</evidence>
<evidence type="ECO:0000259" key="13">
    <source>
        <dbReference type="PROSITE" id="PS50885"/>
    </source>
</evidence>
<evidence type="ECO:0000256" key="9">
    <source>
        <dbReference type="ARBA" id="ARBA00022989"/>
    </source>
</evidence>
<name>A0A7G5BT06_9BACL</name>
<feature type="transmembrane region" description="Helical" evidence="12">
    <location>
        <begin position="18"/>
        <end position="37"/>
    </location>
</feature>
<evidence type="ECO:0000256" key="10">
    <source>
        <dbReference type="ARBA" id="ARBA00023012"/>
    </source>
</evidence>